<evidence type="ECO:0000313" key="2">
    <source>
        <dbReference type="EMBL" id="MBW86005.1"/>
    </source>
</evidence>
<organism evidence="2">
    <name type="scientific">Rhizophora mucronata</name>
    <name type="common">Asiatic mangrove</name>
    <dbReference type="NCBI Taxonomy" id="61149"/>
    <lineage>
        <taxon>Eukaryota</taxon>
        <taxon>Viridiplantae</taxon>
        <taxon>Streptophyta</taxon>
        <taxon>Embryophyta</taxon>
        <taxon>Tracheophyta</taxon>
        <taxon>Spermatophyta</taxon>
        <taxon>Magnoliopsida</taxon>
        <taxon>eudicotyledons</taxon>
        <taxon>Gunneridae</taxon>
        <taxon>Pentapetalae</taxon>
        <taxon>rosids</taxon>
        <taxon>fabids</taxon>
        <taxon>Malpighiales</taxon>
        <taxon>Rhizophoraceae</taxon>
        <taxon>Rhizophora</taxon>
    </lineage>
</organism>
<sequence length="53" mass="5871">MLIFSQVLWPLLLLLGSTNVVIGSEEIETYIIHMDHCRKPAAFSTLSCGTAYS</sequence>
<feature type="signal peptide" evidence="1">
    <location>
        <begin position="1"/>
        <end position="23"/>
    </location>
</feature>
<protein>
    <submittedName>
        <fullName evidence="2">Uncharacterized protein</fullName>
    </submittedName>
</protein>
<feature type="chain" id="PRO_5015134972" evidence="1">
    <location>
        <begin position="24"/>
        <end position="53"/>
    </location>
</feature>
<keyword evidence="1" id="KW-0732">Signal</keyword>
<evidence type="ECO:0000256" key="1">
    <source>
        <dbReference type="SAM" id="SignalP"/>
    </source>
</evidence>
<reference evidence="2" key="1">
    <citation type="submission" date="2018-02" db="EMBL/GenBank/DDBJ databases">
        <title>Rhizophora mucronata_Transcriptome.</title>
        <authorList>
            <person name="Meera S.P."/>
            <person name="Sreeshan A."/>
            <person name="Augustine A."/>
        </authorList>
    </citation>
    <scope>NUCLEOTIDE SEQUENCE</scope>
    <source>
        <tissue evidence="2">Leaf</tissue>
    </source>
</reference>
<accession>A0A2P2IXR1</accession>
<name>A0A2P2IXR1_RHIMU</name>
<dbReference type="AlphaFoldDB" id="A0A2P2IXR1"/>
<dbReference type="EMBL" id="GGEC01005522">
    <property type="protein sequence ID" value="MBW86005.1"/>
    <property type="molecule type" value="Transcribed_RNA"/>
</dbReference>
<proteinExistence type="predicted"/>